<evidence type="ECO:0000313" key="4">
    <source>
        <dbReference type="Proteomes" id="UP001597389"/>
    </source>
</evidence>
<protein>
    <submittedName>
        <fullName evidence="3">MBL fold metallo-hydrolase</fullName>
    </submittedName>
</protein>
<accession>A0ABW4ZE18</accession>
<dbReference type="PANTHER" id="PTHR43546:SF9">
    <property type="entry name" value="L-ASCORBATE-6-PHOSPHATE LACTONASE ULAG-RELATED"/>
    <property type="match status" value="1"/>
</dbReference>
<feature type="domain" description="Metallo-beta-lactamase" evidence="2">
    <location>
        <begin position="19"/>
        <end position="210"/>
    </location>
</feature>
<evidence type="ECO:0000256" key="1">
    <source>
        <dbReference type="ARBA" id="ARBA00022801"/>
    </source>
</evidence>
<dbReference type="Gene3D" id="3.60.15.10">
    <property type="entry name" value="Ribonuclease Z/Hydroxyacylglutathione hydrolase-like"/>
    <property type="match status" value="1"/>
</dbReference>
<gene>
    <name evidence="3" type="ORF">ACFSW8_15185</name>
</gene>
<dbReference type="Proteomes" id="UP001597389">
    <property type="component" value="Unassembled WGS sequence"/>
</dbReference>
<comment type="caution">
    <text evidence="3">The sequence shown here is derived from an EMBL/GenBank/DDBJ whole genome shotgun (WGS) entry which is preliminary data.</text>
</comment>
<reference evidence="4" key="1">
    <citation type="journal article" date="2019" name="Int. J. Syst. Evol. Microbiol.">
        <title>The Global Catalogue of Microorganisms (GCM) 10K type strain sequencing project: providing services to taxonomists for standard genome sequencing and annotation.</title>
        <authorList>
            <consortium name="The Broad Institute Genomics Platform"/>
            <consortium name="The Broad Institute Genome Sequencing Center for Infectious Disease"/>
            <person name="Wu L."/>
            <person name="Ma J."/>
        </authorList>
    </citation>
    <scope>NUCLEOTIDE SEQUENCE [LARGE SCALE GENOMIC DNA]</scope>
    <source>
        <strain evidence="4">CCUG 57942</strain>
    </source>
</reference>
<dbReference type="InterPro" id="IPR001279">
    <property type="entry name" value="Metallo-B-lactamas"/>
</dbReference>
<evidence type="ECO:0000313" key="3">
    <source>
        <dbReference type="EMBL" id="MFD2160245.1"/>
    </source>
</evidence>
<proteinExistence type="predicted"/>
<sequence length="249" mass="26742">MNIQLIRNATLRIKYAGKTILLDPFFAPKGSLPAFAGIAPNPTVDLPHPVADIIDSVDLVLITHLHPDHFDESAQEALPKHIPIICHAVDRPNIEDKGFHNIDTIGSGITWEGIDISPTPAQHGSGEWLARMGHVTGYFLKKANSPSLYLASDTILTDDVLGVLSSKHPDVIVTNSGGAHFPDAPPIIMDAEETITLCKAAPEAKVVATHLESLDHCPVTREALREAAAAAAISDKHLYIPSDGETLTF</sequence>
<dbReference type="EMBL" id="JBHUJB010000073">
    <property type="protein sequence ID" value="MFD2160245.1"/>
    <property type="molecule type" value="Genomic_DNA"/>
</dbReference>
<name>A0ABW4ZE18_9BACT</name>
<keyword evidence="1" id="KW-0378">Hydrolase</keyword>
<dbReference type="SUPFAM" id="SSF56281">
    <property type="entry name" value="Metallo-hydrolase/oxidoreductase"/>
    <property type="match status" value="1"/>
</dbReference>
<dbReference type="RefSeq" id="WP_377086856.1">
    <property type="nucleotide sequence ID" value="NZ_JBHSJL010000014.1"/>
</dbReference>
<dbReference type="InterPro" id="IPR050114">
    <property type="entry name" value="UPF0173_UPF0282_UlaG_hydrolase"/>
</dbReference>
<dbReference type="Pfam" id="PF12706">
    <property type="entry name" value="Lactamase_B_2"/>
    <property type="match status" value="1"/>
</dbReference>
<evidence type="ECO:0000259" key="2">
    <source>
        <dbReference type="Pfam" id="PF12706"/>
    </source>
</evidence>
<dbReference type="PANTHER" id="PTHR43546">
    <property type="entry name" value="UPF0173 METAL-DEPENDENT HYDROLASE MJ1163-RELATED"/>
    <property type="match status" value="1"/>
</dbReference>
<keyword evidence="4" id="KW-1185">Reference proteome</keyword>
<organism evidence="3 4">
    <name type="scientific">Rubritalea tangerina</name>
    <dbReference type="NCBI Taxonomy" id="430798"/>
    <lineage>
        <taxon>Bacteria</taxon>
        <taxon>Pseudomonadati</taxon>
        <taxon>Verrucomicrobiota</taxon>
        <taxon>Verrucomicrobiia</taxon>
        <taxon>Verrucomicrobiales</taxon>
        <taxon>Rubritaleaceae</taxon>
        <taxon>Rubritalea</taxon>
    </lineage>
</organism>
<dbReference type="InterPro" id="IPR036866">
    <property type="entry name" value="RibonucZ/Hydroxyglut_hydro"/>
</dbReference>